<dbReference type="InterPro" id="IPR016035">
    <property type="entry name" value="Acyl_Trfase/lysoPLipase"/>
</dbReference>
<dbReference type="PROSITE" id="PS51635">
    <property type="entry name" value="PNPLA"/>
    <property type="match status" value="1"/>
</dbReference>
<evidence type="ECO:0000256" key="2">
    <source>
        <dbReference type="ARBA" id="ARBA00022963"/>
    </source>
</evidence>
<dbReference type="InterPro" id="IPR050301">
    <property type="entry name" value="NTE"/>
</dbReference>
<dbReference type="EMBL" id="CAMPGE010014600">
    <property type="protein sequence ID" value="CAI2373263.1"/>
    <property type="molecule type" value="Genomic_DNA"/>
</dbReference>
<proteinExistence type="predicted"/>
<feature type="short sequence motif" description="DGA/G" evidence="4">
    <location>
        <begin position="198"/>
        <end position="200"/>
    </location>
</feature>
<feature type="signal peptide" evidence="5">
    <location>
        <begin position="1"/>
        <end position="21"/>
    </location>
</feature>
<evidence type="ECO:0000313" key="8">
    <source>
        <dbReference type="Proteomes" id="UP001295684"/>
    </source>
</evidence>
<dbReference type="AlphaFoldDB" id="A0AAD1XIC9"/>
<evidence type="ECO:0000256" key="3">
    <source>
        <dbReference type="ARBA" id="ARBA00023098"/>
    </source>
</evidence>
<sequence length="344" mass="39279">MRIGKVVTIVLLLFCVCTVYSQEKRKKCRALALEGGGDLGSYQVGVLKAFVDNLPTEETQWDVITGVSVGSINAVAIALHEIGQEKEALDWMINLWEEFTKTDIYVNWRFGILQGLFFKQGLWDNTPEMDYLTDKFTDFPDRELKRRININTVDINTGEVYKFFEDLDFDLVPKAVKASSSMPFAFPHTEFEGHSFVDGGSVWNIDLSGAIERCHEIVDNDEDIIVDVVMCNGAFLRDGEKFKNANVLQYYGRYQEIRSYYATMSDYCEIKRGYPKVNFRYVLAPSQELPGGFLPLNFIHDEMVKNIEIGIEEGKRAIEEGTNALEDALNYVGRQEFCSNEDDF</sequence>
<accession>A0AAD1XIC9</accession>
<comment type="caution">
    <text evidence="7">The sequence shown here is derived from an EMBL/GenBank/DDBJ whole genome shotgun (WGS) entry which is preliminary data.</text>
</comment>
<evidence type="ECO:0000259" key="6">
    <source>
        <dbReference type="PROSITE" id="PS51635"/>
    </source>
</evidence>
<reference evidence="7" key="1">
    <citation type="submission" date="2023-07" db="EMBL/GenBank/DDBJ databases">
        <authorList>
            <consortium name="AG Swart"/>
            <person name="Singh M."/>
            <person name="Singh A."/>
            <person name="Seah K."/>
            <person name="Emmerich C."/>
        </authorList>
    </citation>
    <scope>NUCLEOTIDE SEQUENCE</scope>
    <source>
        <strain evidence="7">DP1</strain>
    </source>
</reference>
<feature type="short sequence motif" description="GXGXXG" evidence="4">
    <location>
        <begin position="35"/>
        <end position="40"/>
    </location>
</feature>
<dbReference type="Pfam" id="PF01734">
    <property type="entry name" value="Patatin"/>
    <property type="match status" value="1"/>
</dbReference>
<name>A0AAD1XIC9_EUPCR</name>
<dbReference type="Proteomes" id="UP001295684">
    <property type="component" value="Unassembled WGS sequence"/>
</dbReference>
<feature type="active site" description="Proton acceptor" evidence="4">
    <location>
        <position position="198"/>
    </location>
</feature>
<feature type="domain" description="PNPLA" evidence="6">
    <location>
        <begin position="31"/>
        <end position="211"/>
    </location>
</feature>
<keyword evidence="5" id="KW-0732">Signal</keyword>
<feature type="short sequence motif" description="GXSXG" evidence="4">
    <location>
        <begin position="66"/>
        <end position="70"/>
    </location>
</feature>
<gene>
    <name evidence="7" type="ORF">ECRASSUSDP1_LOCUS14604</name>
</gene>
<organism evidence="7 8">
    <name type="scientific">Euplotes crassus</name>
    <dbReference type="NCBI Taxonomy" id="5936"/>
    <lineage>
        <taxon>Eukaryota</taxon>
        <taxon>Sar</taxon>
        <taxon>Alveolata</taxon>
        <taxon>Ciliophora</taxon>
        <taxon>Intramacronucleata</taxon>
        <taxon>Spirotrichea</taxon>
        <taxon>Hypotrichia</taxon>
        <taxon>Euplotida</taxon>
        <taxon>Euplotidae</taxon>
        <taxon>Moneuplotes</taxon>
    </lineage>
</organism>
<keyword evidence="1 4" id="KW-0378">Hydrolase</keyword>
<keyword evidence="2 4" id="KW-0442">Lipid degradation</keyword>
<dbReference type="GO" id="GO:0052689">
    <property type="term" value="F:carboxylic ester hydrolase activity"/>
    <property type="evidence" value="ECO:0007669"/>
    <property type="project" value="UniProtKB-ARBA"/>
</dbReference>
<protein>
    <recommendedName>
        <fullName evidence="6">PNPLA domain-containing protein</fullName>
    </recommendedName>
</protein>
<evidence type="ECO:0000256" key="5">
    <source>
        <dbReference type="SAM" id="SignalP"/>
    </source>
</evidence>
<dbReference type="SUPFAM" id="SSF52151">
    <property type="entry name" value="FabD/lysophospholipase-like"/>
    <property type="match status" value="1"/>
</dbReference>
<keyword evidence="8" id="KW-1185">Reference proteome</keyword>
<dbReference type="InterPro" id="IPR002641">
    <property type="entry name" value="PNPLA_dom"/>
</dbReference>
<dbReference type="PANTHER" id="PTHR14226:SF29">
    <property type="entry name" value="NEUROPATHY TARGET ESTERASE SWS"/>
    <property type="match status" value="1"/>
</dbReference>
<dbReference type="Gene3D" id="3.40.1090.10">
    <property type="entry name" value="Cytosolic phospholipase A2 catalytic domain"/>
    <property type="match status" value="1"/>
</dbReference>
<dbReference type="GO" id="GO:0016042">
    <property type="term" value="P:lipid catabolic process"/>
    <property type="evidence" value="ECO:0007669"/>
    <property type="project" value="UniProtKB-UniRule"/>
</dbReference>
<evidence type="ECO:0000256" key="1">
    <source>
        <dbReference type="ARBA" id="ARBA00022801"/>
    </source>
</evidence>
<keyword evidence="3 4" id="KW-0443">Lipid metabolism</keyword>
<dbReference type="GO" id="GO:0016298">
    <property type="term" value="F:lipase activity"/>
    <property type="evidence" value="ECO:0007669"/>
    <property type="project" value="UniProtKB-ARBA"/>
</dbReference>
<dbReference type="PANTHER" id="PTHR14226">
    <property type="entry name" value="NEUROPATHY TARGET ESTERASE/SWISS CHEESE D.MELANOGASTER"/>
    <property type="match status" value="1"/>
</dbReference>
<feature type="active site" description="Nucleophile" evidence="4">
    <location>
        <position position="68"/>
    </location>
</feature>
<feature type="chain" id="PRO_5041918640" description="PNPLA domain-containing protein" evidence="5">
    <location>
        <begin position="22"/>
        <end position="344"/>
    </location>
</feature>
<evidence type="ECO:0000313" key="7">
    <source>
        <dbReference type="EMBL" id="CAI2373263.1"/>
    </source>
</evidence>
<evidence type="ECO:0000256" key="4">
    <source>
        <dbReference type="PROSITE-ProRule" id="PRU01161"/>
    </source>
</evidence>